<feature type="transmembrane region" description="Helical" evidence="2">
    <location>
        <begin position="247"/>
        <end position="264"/>
    </location>
</feature>
<dbReference type="AlphaFoldDB" id="A0A0K2G8J5"/>
<evidence type="ECO:0000313" key="4">
    <source>
        <dbReference type="Proteomes" id="UP000069205"/>
    </source>
</evidence>
<evidence type="ECO:0000256" key="1">
    <source>
        <dbReference type="SAM" id="MobiDB-lite"/>
    </source>
</evidence>
<feature type="transmembrane region" description="Helical" evidence="2">
    <location>
        <begin position="47"/>
        <end position="65"/>
    </location>
</feature>
<protein>
    <submittedName>
        <fullName evidence="3">Uncharacterized protein</fullName>
    </submittedName>
</protein>
<keyword evidence="4" id="KW-1185">Reference proteome</keyword>
<dbReference type="RefSeq" id="WP_145976161.1">
    <property type="nucleotide sequence ID" value="NZ_CP011801.1"/>
</dbReference>
<keyword evidence="2" id="KW-0472">Membrane</keyword>
<feature type="compositionally biased region" description="Polar residues" evidence="1">
    <location>
        <begin position="84"/>
        <end position="96"/>
    </location>
</feature>
<proteinExistence type="predicted"/>
<dbReference type="PATRIC" id="fig|42253.5.peg.814"/>
<feature type="transmembrane region" description="Helical" evidence="2">
    <location>
        <begin position="313"/>
        <end position="330"/>
    </location>
</feature>
<sequence length="395" mass="45135">MIHHWHPVKIVLLWILDIALLVVLWKPCDTDYIFGFSMNECFYSHNILLWLALSFPVFVITWRWASSRERQPSRDAIDKADALQSASSEPAGSRTTDPIAPSLIEASPDLARAVVLQSHKDRKVLRIKIFDGREMDVAVRYEMHPFHSEHLGPSFMAVRYPTEKGKRWVWERIKYSDIAALGIRDQKYDFRLRLEDHYKRITESKIYKQLGLMMAGALLVVLCSGFAAMLLAILVSDHLQVASYKTAFWWLAGTIAAFFFLWMLRPGGILLEPDAPMEGEARAFIGSLFYGGILGSGYLFVFGLFLFRHTIQTLGWTVVLMMAIAAYLSVPKNIQDRFFAAWRKAISTGLGKMSILLLAGLFIFFFGHYLNDLGERYNHVLRTMVNLPVQDNSSK</sequence>
<feature type="transmembrane region" description="Helical" evidence="2">
    <location>
        <begin position="210"/>
        <end position="235"/>
    </location>
</feature>
<evidence type="ECO:0000313" key="3">
    <source>
        <dbReference type="EMBL" id="ALA57265.1"/>
    </source>
</evidence>
<feature type="region of interest" description="Disordered" evidence="1">
    <location>
        <begin position="79"/>
        <end position="99"/>
    </location>
</feature>
<reference evidence="3 4" key="1">
    <citation type="journal article" date="2015" name="Proc. Natl. Acad. Sci. U.S.A.">
        <title>Expanded metabolic versatility of ubiquitous nitrite-oxidizing bacteria from the genus Nitrospira.</title>
        <authorList>
            <person name="Koch H."/>
            <person name="Lucker S."/>
            <person name="Albertsen M."/>
            <person name="Kitzinger K."/>
            <person name="Herbold C."/>
            <person name="Spieck E."/>
            <person name="Nielsen P.H."/>
            <person name="Wagner M."/>
            <person name="Daims H."/>
        </authorList>
    </citation>
    <scope>NUCLEOTIDE SEQUENCE [LARGE SCALE GENOMIC DNA]</scope>
    <source>
        <strain evidence="3 4">NSP M-1</strain>
    </source>
</reference>
<keyword evidence="2" id="KW-1133">Transmembrane helix</keyword>
<dbReference type="Proteomes" id="UP000069205">
    <property type="component" value="Chromosome"/>
</dbReference>
<dbReference type="EMBL" id="CP011801">
    <property type="protein sequence ID" value="ALA57265.1"/>
    <property type="molecule type" value="Genomic_DNA"/>
</dbReference>
<organism evidence="3 4">
    <name type="scientific">Nitrospira moscoviensis</name>
    <dbReference type="NCBI Taxonomy" id="42253"/>
    <lineage>
        <taxon>Bacteria</taxon>
        <taxon>Pseudomonadati</taxon>
        <taxon>Nitrospirota</taxon>
        <taxon>Nitrospiria</taxon>
        <taxon>Nitrospirales</taxon>
        <taxon>Nitrospiraceae</taxon>
        <taxon>Nitrospira</taxon>
    </lineage>
</organism>
<dbReference type="KEGG" id="nmv:NITMOv2_0830"/>
<name>A0A0K2G8J5_NITMO</name>
<feature type="transmembrane region" description="Helical" evidence="2">
    <location>
        <begin position="350"/>
        <end position="370"/>
    </location>
</feature>
<keyword evidence="2" id="KW-0812">Transmembrane</keyword>
<accession>A0A0K2G8J5</accession>
<gene>
    <name evidence="3" type="ORF">NITMOv2_0830</name>
</gene>
<evidence type="ECO:0000256" key="2">
    <source>
        <dbReference type="SAM" id="Phobius"/>
    </source>
</evidence>
<feature type="transmembrane region" description="Helical" evidence="2">
    <location>
        <begin position="7"/>
        <end position="27"/>
    </location>
</feature>
<feature type="transmembrane region" description="Helical" evidence="2">
    <location>
        <begin position="284"/>
        <end position="307"/>
    </location>
</feature>